<name>A0A380G2D9_9STAP</name>
<dbReference type="EMBL" id="UHDO01000001">
    <property type="protein sequence ID" value="SUM44657.1"/>
    <property type="molecule type" value="Genomic_DNA"/>
</dbReference>
<dbReference type="Proteomes" id="UP000254047">
    <property type="component" value="Unassembled WGS sequence"/>
</dbReference>
<evidence type="ECO:0000313" key="1">
    <source>
        <dbReference type="EMBL" id="SUM44657.1"/>
    </source>
</evidence>
<organism evidence="1 2">
    <name type="scientific">Staphylococcus petrasii</name>
    <dbReference type="NCBI Taxonomy" id="1276936"/>
    <lineage>
        <taxon>Bacteria</taxon>
        <taxon>Bacillati</taxon>
        <taxon>Bacillota</taxon>
        <taxon>Bacilli</taxon>
        <taxon>Bacillales</taxon>
        <taxon>Staphylococcaceae</taxon>
        <taxon>Staphylococcus</taxon>
    </lineage>
</organism>
<evidence type="ECO:0000313" key="2">
    <source>
        <dbReference type="Proteomes" id="UP000254047"/>
    </source>
</evidence>
<reference evidence="1 2" key="1">
    <citation type="submission" date="2018-06" db="EMBL/GenBank/DDBJ databases">
        <authorList>
            <consortium name="Pathogen Informatics"/>
            <person name="Doyle S."/>
        </authorList>
    </citation>
    <scope>NUCLEOTIDE SEQUENCE [LARGE SCALE GENOMIC DNA]</scope>
    <source>
        <strain evidence="1 2">NCTC13830</strain>
    </source>
</reference>
<dbReference type="InterPro" id="IPR053916">
    <property type="entry name" value="DUF6978"/>
</dbReference>
<accession>A0A380G2D9</accession>
<protein>
    <submittedName>
        <fullName evidence="1">Uncharacterized protein</fullName>
    </submittedName>
</protein>
<proteinExistence type="predicted"/>
<dbReference type="Pfam" id="PF22398">
    <property type="entry name" value="DUF6978"/>
    <property type="match status" value="1"/>
</dbReference>
<sequence>MEKELYEKLLNKIKVFENNIVNIPSVGEQTKHKLFHIIDDTEKFTLIINKGGHRNPHNLTILLNRVNYKSNMIRFDVNGSDHANPPNYERIPTPHIHIITDEYDNGGIAIPLKEIEDLKLMDELIESLDFFMDYTNIKHDNVIIEPNLF</sequence>
<dbReference type="RefSeq" id="WP_374188735.1">
    <property type="nucleotide sequence ID" value="NZ_PPQT01000025.1"/>
</dbReference>
<gene>
    <name evidence="1" type="ORF">NCTC13830_02065</name>
</gene>
<dbReference type="AlphaFoldDB" id="A0A380G2D9"/>